<name>A0ABD2C9N2_VESMC</name>
<dbReference type="AlphaFoldDB" id="A0ABD2C9N2"/>
<comment type="caution">
    <text evidence="1">The sequence shown here is derived from an EMBL/GenBank/DDBJ whole genome shotgun (WGS) entry which is preliminary data.</text>
</comment>
<organism evidence="1 2">
    <name type="scientific">Vespula maculifrons</name>
    <name type="common">Eastern yellow jacket</name>
    <name type="synonym">Wasp</name>
    <dbReference type="NCBI Taxonomy" id="7453"/>
    <lineage>
        <taxon>Eukaryota</taxon>
        <taxon>Metazoa</taxon>
        <taxon>Ecdysozoa</taxon>
        <taxon>Arthropoda</taxon>
        <taxon>Hexapoda</taxon>
        <taxon>Insecta</taxon>
        <taxon>Pterygota</taxon>
        <taxon>Neoptera</taxon>
        <taxon>Endopterygota</taxon>
        <taxon>Hymenoptera</taxon>
        <taxon>Apocrita</taxon>
        <taxon>Aculeata</taxon>
        <taxon>Vespoidea</taxon>
        <taxon>Vespidae</taxon>
        <taxon>Vespinae</taxon>
        <taxon>Vespula</taxon>
    </lineage>
</organism>
<dbReference type="Proteomes" id="UP001607303">
    <property type="component" value="Unassembled WGS sequence"/>
</dbReference>
<reference evidence="1 2" key="1">
    <citation type="journal article" date="2024" name="Ann. Entomol. Soc. Am.">
        <title>Genomic analyses of the southern and eastern yellowjacket wasps (Hymenoptera: Vespidae) reveal evolutionary signatures of social life.</title>
        <authorList>
            <person name="Catto M.A."/>
            <person name="Caine P.B."/>
            <person name="Orr S.E."/>
            <person name="Hunt B.G."/>
            <person name="Goodisman M.A.D."/>
        </authorList>
    </citation>
    <scope>NUCLEOTIDE SEQUENCE [LARGE SCALE GENOMIC DNA]</scope>
    <source>
        <strain evidence="1">232</strain>
        <tissue evidence="1">Head and thorax</tissue>
    </source>
</reference>
<proteinExistence type="predicted"/>
<accession>A0ABD2C9N2</accession>
<keyword evidence="2" id="KW-1185">Reference proteome</keyword>
<dbReference type="EMBL" id="JAYRBN010000058">
    <property type="protein sequence ID" value="KAL2741773.1"/>
    <property type="molecule type" value="Genomic_DNA"/>
</dbReference>
<evidence type="ECO:0000313" key="1">
    <source>
        <dbReference type="EMBL" id="KAL2741773.1"/>
    </source>
</evidence>
<protein>
    <submittedName>
        <fullName evidence="1">Copper-transporting ATPase 1 isoform X5</fullName>
    </submittedName>
</protein>
<evidence type="ECO:0000313" key="2">
    <source>
        <dbReference type="Proteomes" id="UP001607303"/>
    </source>
</evidence>
<sequence length="61" mass="7256">MKKVLYNTKINDQFQRYQLFGRTRSDIEGRLLGEDMDDTDLAVDFNDYRKNKKDPTNITPL</sequence>
<gene>
    <name evidence="1" type="ORF">V1477_009402</name>
</gene>